<name>A0A0F9Q7T9_9ZZZZ</name>
<organism evidence="1">
    <name type="scientific">marine sediment metagenome</name>
    <dbReference type="NCBI Taxonomy" id="412755"/>
    <lineage>
        <taxon>unclassified sequences</taxon>
        <taxon>metagenomes</taxon>
        <taxon>ecological metagenomes</taxon>
    </lineage>
</organism>
<gene>
    <name evidence="1" type="ORF">LCGC14_0807380</name>
</gene>
<proteinExistence type="predicted"/>
<reference evidence="1" key="1">
    <citation type="journal article" date="2015" name="Nature">
        <title>Complex archaea that bridge the gap between prokaryotes and eukaryotes.</title>
        <authorList>
            <person name="Spang A."/>
            <person name="Saw J.H."/>
            <person name="Jorgensen S.L."/>
            <person name="Zaremba-Niedzwiedzka K."/>
            <person name="Martijn J."/>
            <person name="Lind A.E."/>
            <person name="van Eijk R."/>
            <person name="Schleper C."/>
            <person name="Guy L."/>
            <person name="Ettema T.J."/>
        </authorList>
    </citation>
    <scope>NUCLEOTIDE SEQUENCE</scope>
</reference>
<sequence length="188" mass="21739">MKKRNLIFLFLLLGLFSINLIVPLHAASTQWFPHIGTVIEYDLTNSLTLMDNSRAESNTFNIYNNSGYITLVPTIMDINFPGMPPSMVLMMSDVKVSFLVNYTEKSNTELYRNIRLKLDDVIYENIDIKLIQFRDLASQWVRWLEISSNTRFVDKNNFFTSDSMIFLDFFDNTLGSGAFVVSDVNIYL</sequence>
<comment type="caution">
    <text evidence="1">The sequence shown here is derived from an EMBL/GenBank/DDBJ whole genome shotgun (WGS) entry which is preliminary data.</text>
</comment>
<protein>
    <submittedName>
        <fullName evidence="1">Uncharacterized protein</fullName>
    </submittedName>
</protein>
<dbReference type="AlphaFoldDB" id="A0A0F9Q7T9"/>
<evidence type="ECO:0000313" key="1">
    <source>
        <dbReference type="EMBL" id="KKN33082.1"/>
    </source>
</evidence>
<dbReference type="EMBL" id="LAZR01002207">
    <property type="protein sequence ID" value="KKN33082.1"/>
    <property type="molecule type" value="Genomic_DNA"/>
</dbReference>
<accession>A0A0F9Q7T9</accession>